<accession>A0A6A3T070</accession>
<evidence type="ECO:0000313" key="7">
    <source>
        <dbReference type="EMBL" id="KAE9225150.1"/>
    </source>
</evidence>
<feature type="region of interest" description="Disordered" evidence="4">
    <location>
        <begin position="82"/>
        <end position="127"/>
    </location>
</feature>
<dbReference type="AlphaFoldDB" id="A0A6A3T070"/>
<evidence type="ECO:0000256" key="3">
    <source>
        <dbReference type="PROSITE-ProRule" id="PRU00023"/>
    </source>
</evidence>
<dbReference type="EMBL" id="QXFZ01000206">
    <property type="protein sequence ID" value="KAE9127012.1"/>
    <property type="molecule type" value="Genomic_DNA"/>
</dbReference>
<dbReference type="Proteomes" id="UP000441208">
    <property type="component" value="Unassembled WGS sequence"/>
</dbReference>
<dbReference type="EMBL" id="QXFW01000169">
    <property type="protein sequence ID" value="KAE9022135.1"/>
    <property type="molecule type" value="Genomic_DNA"/>
</dbReference>
<feature type="repeat" description="ANK" evidence="3">
    <location>
        <begin position="443"/>
        <end position="475"/>
    </location>
</feature>
<proteinExistence type="predicted"/>
<keyword evidence="2 3" id="KW-0040">ANK repeat</keyword>
<dbReference type="SMART" id="SM00248">
    <property type="entry name" value="ANK"/>
    <property type="match status" value="13"/>
</dbReference>
<feature type="compositionally biased region" description="Low complexity" evidence="4">
    <location>
        <begin position="91"/>
        <end position="115"/>
    </location>
</feature>
<evidence type="ECO:0000256" key="1">
    <source>
        <dbReference type="ARBA" id="ARBA00022737"/>
    </source>
</evidence>
<feature type="repeat" description="ANK" evidence="3">
    <location>
        <begin position="723"/>
        <end position="749"/>
    </location>
</feature>
<dbReference type="EMBL" id="QXGB01000198">
    <property type="protein sequence ID" value="KAE9225150.1"/>
    <property type="molecule type" value="Genomic_DNA"/>
</dbReference>
<name>A0A6A3T070_9STRA</name>
<protein>
    <submittedName>
        <fullName evidence="6">Uncharacterized protein</fullName>
    </submittedName>
</protein>
<dbReference type="InterPro" id="IPR002110">
    <property type="entry name" value="Ankyrin_rpt"/>
</dbReference>
<evidence type="ECO:0000313" key="5">
    <source>
        <dbReference type="EMBL" id="KAE9022135.1"/>
    </source>
</evidence>
<evidence type="ECO:0000313" key="10">
    <source>
        <dbReference type="Proteomes" id="UP000460718"/>
    </source>
</evidence>
<reference evidence="8 9" key="1">
    <citation type="submission" date="2018-08" db="EMBL/GenBank/DDBJ databases">
        <title>Genomic investigation of the strawberry pathogen Phytophthora fragariae indicates pathogenicity is determined by transcriptional variation in three key races.</title>
        <authorList>
            <person name="Adams T.M."/>
            <person name="Armitage A.D."/>
            <person name="Sobczyk M.K."/>
            <person name="Bates H.J."/>
            <person name="Dunwell J.M."/>
            <person name="Nellist C.F."/>
            <person name="Harrison R.J."/>
        </authorList>
    </citation>
    <scope>NUCLEOTIDE SEQUENCE [LARGE SCALE GENOMIC DNA]</scope>
    <source>
        <strain evidence="7 8">NOV-27</strain>
        <strain evidence="6 9">NOV-71</strain>
        <strain evidence="5 10">SCRP245</strain>
    </source>
</reference>
<keyword evidence="1" id="KW-0677">Repeat</keyword>
<feature type="repeat" description="ANK" evidence="3">
    <location>
        <begin position="690"/>
        <end position="722"/>
    </location>
</feature>
<dbReference type="PROSITE" id="PS50088">
    <property type="entry name" value="ANK_REPEAT"/>
    <property type="match status" value="9"/>
</dbReference>
<organism evidence="6 9">
    <name type="scientific">Phytophthora fragariae</name>
    <dbReference type="NCBI Taxonomy" id="53985"/>
    <lineage>
        <taxon>Eukaryota</taxon>
        <taxon>Sar</taxon>
        <taxon>Stramenopiles</taxon>
        <taxon>Oomycota</taxon>
        <taxon>Peronosporomycetes</taxon>
        <taxon>Peronosporales</taxon>
        <taxon>Peronosporaceae</taxon>
        <taxon>Phytophthora</taxon>
    </lineage>
</organism>
<feature type="repeat" description="ANK" evidence="3">
    <location>
        <begin position="146"/>
        <end position="178"/>
    </location>
</feature>
<feature type="repeat" description="ANK" evidence="3">
    <location>
        <begin position="352"/>
        <end position="387"/>
    </location>
</feature>
<evidence type="ECO:0000256" key="2">
    <source>
        <dbReference type="ARBA" id="ARBA00023043"/>
    </source>
</evidence>
<dbReference type="Gene3D" id="1.25.40.20">
    <property type="entry name" value="Ankyrin repeat-containing domain"/>
    <property type="match status" value="6"/>
</dbReference>
<dbReference type="PANTHER" id="PTHR24171:SF8">
    <property type="entry name" value="BRCA1-ASSOCIATED RING DOMAIN PROTEIN 1"/>
    <property type="match status" value="1"/>
</dbReference>
<feature type="region of interest" description="Disordered" evidence="4">
    <location>
        <begin position="39"/>
        <end position="58"/>
    </location>
</feature>
<dbReference type="InterPro" id="IPR036770">
    <property type="entry name" value="Ankyrin_rpt-contain_sf"/>
</dbReference>
<feature type="repeat" description="ANK" evidence="3">
    <location>
        <begin position="790"/>
        <end position="822"/>
    </location>
</feature>
<dbReference type="Pfam" id="PF12796">
    <property type="entry name" value="Ank_2"/>
    <property type="match status" value="5"/>
</dbReference>
<dbReference type="SUPFAM" id="SSF48403">
    <property type="entry name" value="Ankyrin repeat"/>
    <property type="match status" value="3"/>
</dbReference>
<gene>
    <name evidence="7" type="ORF">PF005_g5633</name>
    <name evidence="6" type="ORF">PF007_g5761</name>
    <name evidence="5" type="ORF">PF011_g4613</name>
</gene>
<evidence type="ECO:0000313" key="6">
    <source>
        <dbReference type="EMBL" id="KAE9127012.1"/>
    </source>
</evidence>
<dbReference type="PANTHER" id="PTHR24171">
    <property type="entry name" value="ANKYRIN REPEAT DOMAIN-CONTAINING PROTEIN 39-RELATED"/>
    <property type="match status" value="1"/>
</dbReference>
<evidence type="ECO:0000313" key="9">
    <source>
        <dbReference type="Proteomes" id="UP000441208"/>
    </source>
</evidence>
<evidence type="ECO:0000313" key="8">
    <source>
        <dbReference type="Proteomes" id="UP000433483"/>
    </source>
</evidence>
<sequence length="910" mass="97051">MDPTPQGSGQHGGAQGVAFTSSSPERTRRVRSVIPAFALETIKRTSSMPPPSGHRSVSGSFLARSVASTSFSSFHSSISVDTSELPSASLTRTSSGSSSGSGPTPKSRRSPSSTRRSPKPTPAIDRASETIVRRLLASGMSVHSTQAATSLISAAKTGEISLVRALVKAGVPVDAVHHDATAIMAAAGAGQLEVVQFLARHRADVEFRAPPTERPRSIWLAKRGMRKWWPICCTARQAQTSRWPRADRRSMSRCKGRKDGAGKTAKEYVTADCQEIAMMLDEFDRKTALLNATVAGDLEAVEFLVARGDDLETCGPEDETALLVAAGGGSSRVEIARVLLAAGADRAAALKNGSSALHLAVKAAARGGAAMVTLLLQEGVDPRSLDARGNRAQDYADDPHVVRALERQEARLKLLFAAETGNLSLVSHHATHGAEIETRGRADGVTPLLAAVQKGFADVARFLLDKGADPNAASTVGGLTPLHFAAEQGDYAMLECLLRYGADVNVADVNGKLAREYAIDDQVVELLSRHMETSVTTENCKSRSEDANRYFTADEPITEPESLSSCKSNVNCDQDRRSGSESITALADRKVTDEMRADKSGEVRLGAILNEAHATKEHDPINAINQRENSVEELSNSICSCSEPPPSYQSYLRVQSTEASLLTAVQRNDLETARRLLALDVDIELRSEDNNFTPLCWAAQAGNLEMVQLLIVEGAQVDAATTSGFTPLLLAASAGHAHVVQQLLMKGADSEACIKRSGFTALLVAVFNNYVGVVRHLVKKRVNLEVRSADGSTALHLAAEKGHAAVVQLLLAGGSNTNATIQRDGSTALHKAAFMNKPAVVWLLLRGGADPQLEDDKGLTAADQADSEQLKRILLATRSERDAGVTEAWWDQWQIRQLAAVPNATTGGEG</sequence>
<evidence type="ECO:0000256" key="4">
    <source>
        <dbReference type="SAM" id="MobiDB-lite"/>
    </source>
</evidence>
<dbReference type="PROSITE" id="PS50297">
    <property type="entry name" value="ANK_REP_REGION"/>
    <property type="match status" value="7"/>
</dbReference>
<feature type="repeat" description="ANK" evidence="3">
    <location>
        <begin position="757"/>
        <end position="789"/>
    </location>
</feature>
<comment type="caution">
    <text evidence="6">The sequence shown here is derived from an EMBL/GenBank/DDBJ whole genome shotgun (WGS) entry which is preliminary data.</text>
</comment>
<feature type="repeat" description="ANK" evidence="3">
    <location>
        <begin position="824"/>
        <end position="856"/>
    </location>
</feature>
<feature type="repeat" description="ANK" evidence="3">
    <location>
        <begin position="477"/>
        <end position="509"/>
    </location>
</feature>
<keyword evidence="8" id="KW-1185">Reference proteome</keyword>
<dbReference type="Proteomes" id="UP000460718">
    <property type="component" value="Unassembled WGS sequence"/>
</dbReference>
<feature type="region of interest" description="Disordered" evidence="4">
    <location>
        <begin position="1"/>
        <end position="32"/>
    </location>
</feature>
<dbReference type="OrthoDB" id="124190at2759"/>
<dbReference type="Proteomes" id="UP000433483">
    <property type="component" value="Unassembled WGS sequence"/>
</dbReference>
<dbReference type="PRINTS" id="PR01415">
    <property type="entry name" value="ANKYRIN"/>
</dbReference>